<dbReference type="OrthoDB" id="1111734at2759"/>
<dbReference type="Proteomes" id="UP000785679">
    <property type="component" value="Unassembled WGS sequence"/>
</dbReference>
<feature type="domain" description="Micro-fibrillar-associated protein 1 C-terminal" evidence="2">
    <location>
        <begin position="169"/>
        <end position="400"/>
    </location>
</feature>
<feature type="compositionally biased region" description="Polar residues" evidence="1">
    <location>
        <begin position="383"/>
        <end position="404"/>
    </location>
</feature>
<protein>
    <recommendedName>
        <fullName evidence="2">Micro-fibrillar-associated protein 1 C-terminal domain-containing protein</fullName>
    </recommendedName>
</protein>
<keyword evidence="4" id="KW-1185">Reference proteome</keyword>
<evidence type="ECO:0000256" key="1">
    <source>
        <dbReference type="SAM" id="MobiDB-lite"/>
    </source>
</evidence>
<dbReference type="Pfam" id="PF06991">
    <property type="entry name" value="MFAP1"/>
    <property type="match status" value="1"/>
</dbReference>
<feature type="region of interest" description="Disordered" evidence="1">
    <location>
        <begin position="146"/>
        <end position="180"/>
    </location>
</feature>
<feature type="compositionally biased region" description="Acidic residues" evidence="1">
    <location>
        <begin position="245"/>
        <end position="263"/>
    </location>
</feature>
<comment type="caution">
    <text evidence="3">The sequence shown here is derived from an EMBL/GenBank/DDBJ whole genome shotgun (WGS) entry which is preliminary data.</text>
</comment>
<dbReference type="PANTHER" id="PTHR15327">
    <property type="entry name" value="MICROFIBRIL-ASSOCIATED PROTEIN"/>
    <property type="match status" value="1"/>
</dbReference>
<proteinExistence type="predicted"/>
<feature type="region of interest" description="Disordered" evidence="1">
    <location>
        <begin position="287"/>
        <end position="315"/>
    </location>
</feature>
<dbReference type="InterPro" id="IPR033194">
    <property type="entry name" value="MFAP1"/>
</dbReference>
<evidence type="ECO:0000259" key="2">
    <source>
        <dbReference type="Pfam" id="PF06991"/>
    </source>
</evidence>
<feature type="region of interest" description="Disordered" evidence="1">
    <location>
        <begin position="194"/>
        <end position="221"/>
    </location>
</feature>
<name>A0A8J8NSR3_HALGN</name>
<feature type="region of interest" description="Disordered" evidence="1">
    <location>
        <begin position="380"/>
        <end position="440"/>
    </location>
</feature>
<dbReference type="AlphaFoldDB" id="A0A8J8NSR3"/>
<dbReference type="InterPro" id="IPR009730">
    <property type="entry name" value="MFAP1_C"/>
</dbReference>
<feature type="region of interest" description="Disordered" evidence="1">
    <location>
        <begin position="242"/>
        <end position="264"/>
    </location>
</feature>
<feature type="compositionally biased region" description="Acidic residues" evidence="1">
    <location>
        <begin position="154"/>
        <end position="169"/>
    </location>
</feature>
<accession>A0A8J8NSR3</accession>
<reference evidence="3" key="1">
    <citation type="submission" date="2019-06" db="EMBL/GenBank/DDBJ databases">
        <authorList>
            <person name="Zheng W."/>
        </authorList>
    </citation>
    <scope>NUCLEOTIDE SEQUENCE</scope>
    <source>
        <strain evidence="3">QDHG01</strain>
    </source>
</reference>
<evidence type="ECO:0000313" key="3">
    <source>
        <dbReference type="EMBL" id="TNV80907.1"/>
    </source>
</evidence>
<dbReference type="EMBL" id="RRYP01006877">
    <property type="protein sequence ID" value="TNV80907.1"/>
    <property type="molecule type" value="Genomic_DNA"/>
</dbReference>
<gene>
    <name evidence="3" type="ORF">FGO68_gene6221</name>
</gene>
<organism evidence="3 4">
    <name type="scientific">Halteria grandinella</name>
    <dbReference type="NCBI Taxonomy" id="5974"/>
    <lineage>
        <taxon>Eukaryota</taxon>
        <taxon>Sar</taxon>
        <taxon>Alveolata</taxon>
        <taxon>Ciliophora</taxon>
        <taxon>Intramacronucleata</taxon>
        <taxon>Spirotrichea</taxon>
        <taxon>Stichotrichia</taxon>
        <taxon>Sporadotrichida</taxon>
        <taxon>Halteriidae</taxon>
        <taxon>Halteria</taxon>
    </lineage>
</organism>
<evidence type="ECO:0000313" key="4">
    <source>
        <dbReference type="Proteomes" id="UP000785679"/>
    </source>
</evidence>
<sequence>MSASDPFSILNRDPNRGKIVQQQKVTIQRLRAGKLPEWALQEQDAQEFKRNATTAGSIKFKGMTADASGIIIDTSVGKQEITSFQSTAEIDAGDERRAKIRQKMLELEQLQKEQQQNDNDEDDDLFGEEEENMPVVVAAETGEVVQNPFNNQGCDDDEIDEDGDYAADEETVRQEPTLLKPVYVSKQDRELLSVTDEKRKQQEAEEMERQYQLKKQEERRNQTKLLVAEAVQKELEGIKEHEAIDGLDSDDNLPDWAHDEDEDKAYLNSEQAYEDWKLRELKRLKRERDEKAAREKEAKEIERRRNMTDAERQEENLRLGSDHTNKKEKVAYKFMQRFYHKGAFFQGDQDSNPLFSRDYNMPVGEDKMDKSVLPAVLQKRRGQTGQKGNSKWTHLTAEDTTNFDPQHRIPDNIAFKTQLKQGGYKSMHNLDRPSARKRQF</sequence>